<evidence type="ECO:0000256" key="1">
    <source>
        <dbReference type="SAM" id="MobiDB-lite"/>
    </source>
</evidence>
<feature type="chain" id="PRO_5038791281" evidence="2">
    <location>
        <begin position="27"/>
        <end position="83"/>
    </location>
</feature>
<comment type="caution">
    <text evidence="3">The sequence shown here is derived from an EMBL/GenBank/DDBJ whole genome shotgun (WGS) entry which is preliminary data.</text>
</comment>
<name>G5HMP7_9FIRM</name>
<reference evidence="3 4" key="1">
    <citation type="submission" date="2011-08" db="EMBL/GenBank/DDBJ databases">
        <title>The Genome Sequence of Clostridium citroniae WAL-17108.</title>
        <authorList>
            <consortium name="The Broad Institute Genome Sequencing Platform"/>
            <person name="Earl A."/>
            <person name="Ward D."/>
            <person name="Feldgarden M."/>
            <person name="Gevers D."/>
            <person name="Finegold S.M."/>
            <person name="Summanen P.H."/>
            <person name="Molitoris D.R."/>
            <person name="Vaisanen M.L."/>
            <person name="Daigneault M."/>
            <person name="Allen-Vercoe E."/>
            <person name="Young S.K."/>
            <person name="Zeng Q."/>
            <person name="Gargeya S."/>
            <person name="Fitzgerald M."/>
            <person name="Haas B."/>
            <person name="Abouelleil A."/>
            <person name="Alvarado L."/>
            <person name="Arachchi H.M."/>
            <person name="Berlin A."/>
            <person name="Brown A."/>
            <person name="Chapman S.B."/>
            <person name="Chen Z."/>
            <person name="Dunbar C."/>
            <person name="Freedman E."/>
            <person name="Gearin G."/>
            <person name="Gellesch M."/>
            <person name="Goldberg J."/>
            <person name="Griggs A."/>
            <person name="Gujja S."/>
            <person name="Heiman D."/>
            <person name="Howarth C."/>
            <person name="Larson L."/>
            <person name="Lui A."/>
            <person name="MacDonald P.J.P."/>
            <person name="Montmayeur A."/>
            <person name="Murphy C."/>
            <person name="Neiman D."/>
            <person name="Pearson M."/>
            <person name="Priest M."/>
            <person name="Roberts A."/>
            <person name="Saif S."/>
            <person name="Shea T."/>
            <person name="Shenoy N."/>
            <person name="Sisk P."/>
            <person name="Stolte C."/>
            <person name="Sykes S."/>
            <person name="Wortman J."/>
            <person name="Nusbaum C."/>
            <person name="Birren B."/>
        </authorList>
    </citation>
    <scope>NUCLEOTIDE SEQUENCE [LARGE SCALE GENOMIC DNA]</scope>
    <source>
        <strain evidence="3 4">WAL-17108</strain>
    </source>
</reference>
<feature type="signal peptide" evidence="2">
    <location>
        <begin position="1"/>
        <end position="26"/>
    </location>
</feature>
<feature type="region of interest" description="Disordered" evidence="1">
    <location>
        <begin position="27"/>
        <end position="83"/>
    </location>
</feature>
<keyword evidence="2" id="KW-0732">Signal</keyword>
<dbReference type="Proteomes" id="UP000003763">
    <property type="component" value="Unassembled WGS sequence"/>
</dbReference>
<dbReference type="EMBL" id="ADLJ01000030">
    <property type="protein sequence ID" value="EHE97323.1"/>
    <property type="molecule type" value="Genomic_DNA"/>
</dbReference>
<sequence>MRKEHKWLWAAAAVAMAAGICMGCGAKSDGGKDQAAVQEEKGREESTEQAAASQNGGGSKDHITFNISQRKGGSLSMHRGFYS</sequence>
<evidence type="ECO:0000313" key="4">
    <source>
        <dbReference type="Proteomes" id="UP000003763"/>
    </source>
</evidence>
<organism evidence="3 4">
    <name type="scientific">[Clostridium] citroniae WAL-17108</name>
    <dbReference type="NCBI Taxonomy" id="742733"/>
    <lineage>
        <taxon>Bacteria</taxon>
        <taxon>Bacillati</taxon>
        <taxon>Bacillota</taxon>
        <taxon>Clostridia</taxon>
        <taxon>Lachnospirales</taxon>
        <taxon>Lachnospiraceae</taxon>
        <taxon>Enterocloster</taxon>
    </lineage>
</organism>
<gene>
    <name evidence="3" type="ORF">HMPREF9469_03978</name>
</gene>
<dbReference type="AlphaFoldDB" id="G5HMP7"/>
<protein>
    <submittedName>
        <fullName evidence="3">Uncharacterized protein</fullName>
    </submittedName>
</protein>
<dbReference type="HOGENOM" id="CLU_2536651_0_0_9"/>
<evidence type="ECO:0000313" key="3">
    <source>
        <dbReference type="EMBL" id="EHE97323.1"/>
    </source>
</evidence>
<accession>G5HMP7</accession>
<proteinExistence type="predicted"/>
<dbReference type="RefSeq" id="WP_007865800.1">
    <property type="nucleotide sequence ID" value="NZ_JH376425.1"/>
</dbReference>
<evidence type="ECO:0000256" key="2">
    <source>
        <dbReference type="SAM" id="SignalP"/>
    </source>
</evidence>